<dbReference type="GO" id="GO:0008194">
    <property type="term" value="F:UDP-glycosyltransferase activity"/>
    <property type="evidence" value="ECO:0007669"/>
    <property type="project" value="InterPro"/>
</dbReference>
<evidence type="ECO:0000313" key="5">
    <source>
        <dbReference type="EMBL" id="OJD78096.1"/>
    </source>
</evidence>
<dbReference type="AlphaFoldDB" id="A0A1J9UHC7"/>
<proteinExistence type="inferred from homology"/>
<evidence type="ECO:0000256" key="3">
    <source>
        <dbReference type="ARBA" id="ARBA00022679"/>
    </source>
</evidence>
<protein>
    <submittedName>
        <fullName evidence="5">UDP-glucosyltransferase</fullName>
    </submittedName>
</protein>
<dbReference type="InterPro" id="IPR006326">
    <property type="entry name" value="UDPGT_MGT-like"/>
</dbReference>
<evidence type="ECO:0000259" key="4">
    <source>
        <dbReference type="Pfam" id="PF06722"/>
    </source>
</evidence>
<dbReference type="InterPro" id="IPR010610">
    <property type="entry name" value="EryCIII-like_C"/>
</dbReference>
<evidence type="ECO:0000256" key="1">
    <source>
        <dbReference type="ARBA" id="ARBA00009995"/>
    </source>
</evidence>
<dbReference type="PANTHER" id="PTHR48043">
    <property type="entry name" value="EG:EG0003.4 PROTEIN-RELATED"/>
    <property type="match status" value="1"/>
</dbReference>
<gene>
    <name evidence="5" type="ORF">BAU28_02395</name>
</gene>
<evidence type="ECO:0000313" key="6">
    <source>
        <dbReference type="Proteomes" id="UP000182788"/>
    </source>
</evidence>
<dbReference type="SUPFAM" id="SSF53756">
    <property type="entry name" value="UDP-Glycosyltransferase/glycogen phosphorylase"/>
    <property type="match status" value="1"/>
</dbReference>
<dbReference type="InterPro" id="IPR002213">
    <property type="entry name" value="UDP_glucos_trans"/>
</dbReference>
<dbReference type="GeneID" id="87593282"/>
<dbReference type="PANTHER" id="PTHR48043:SF145">
    <property type="entry name" value="FI06409P-RELATED"/>
    <property type="match status" value="1"/>
</dbReference>
<dbReference type="GO" id="GO:0016758">
    <property type="term" value="F:hexosyltransferase activity"/>
    <property type="evidence" value="ECO:0007669"/>
    <property type="project" value="InterPro"/>
</dbReference>
<name>A0A1J9UHC7_9BACI</name>
<organism evidence="5 6">
    <name type="scientific">Bacillus paramycoides</name>
    <dbReference type="NCBI Taxonomy" id="2026194"/>
    <lineage>
        <taxon>Bacteria</taxon>
        <taxon>Bacillati</taxon>
        <taxon>Bacillota</taxon>
        <taxon>Bacilli</taxon>
        <taxon>Bacillales</taxon>
        <taxon>Bacillaceae</taxon>
        <taxon>Bacillus</taxon>
        <taxon>Bacillus cereus group</taxon>
    </lineage>
</organism>
<dbReference type="CDD" id="cd03784">
    <property type="entry name" value="GT1_Gtf-like"/>
    <property type="match status" value="1"/>
</dbReference>
<comment type="similarity">
    <text evidence="1">Belongs to the UDP-glycosyltransferase family.</text>
</comment>
<comment type="caution">
    <text evidence="5">The sequence shown here is derived from an EMBL/GenBank/DDBJ whole genome shotgun (WGS) entry which is preliminary data.</text>
</comment>
<reference evidence="5 6" key="1">
    <citation type="submission" date="2016-06" db="EMBL/GenBank/DDBJ databases">
        <title>First insights into the genetic diversity and population structure of in the Bacillus cereus group bacteria from diverse marine environments.</title>
        <authorList>
            <person name="Liu Y."/>
            <person name="Lai Q."/>
            <person name="Shao Z."/>
        </authorList>
    </citation>
    <scope>NUCLEOTIDE SEQUENCE [LARGE SCALE GENOMIC DNA]</scope>
    <source>
        <strain evidence="5 6">NH24A2</strain>
    </source>
</reference>
<keyword evidence="2" id="KW-0328">Glycosyltransferase</keyword>
<dbReference type="EMBL" id="MAOI01000079">
    <property type="protein sequence ID" value="OJD78096.1"/>
    <property type="molecule type" value="Genomic_DNA"/>
</dbReference>
<feature type="domain" description="Erythromycin biosynthesis protein CIII-like C-terminal" evidence="4">
    <location>
        <begin position="246"/>
        <end position="372"/>
    </location>
</feature>
<dbReference type="Proteomes" id="UP000182788">
    <property type="component" value="Unassembled WGS sequence"/>
</dbReference>
<keyword evidence="3 5" id="KW-0808">Transferase</keyword>
<dbReference type="FunFam" id="3.40.50.2000:FF:000072">
    <property type="entry name" value="Glycosyl transferase"/>
    <property type="match status" value="1"/>
</dbReference>
<dbReference type="Gene3D" id="3.40.50.2000">
    <property type="entry name" value="Glycogen Phosphorylase B"/>
    <property type="match status" value="2"/>
</dbReference>
<sequence>MLNILMVNFPAEGHVNPTLSIVKSFTERGDSVHYITTENFKERLESMGAIVHSHPDLLKEIAIDTVTSSGLNAFFNVHVQTSLYILEITKKLSKSIHFDFVFYDIFGAGELVKEYLQVPGVVSSPIFLIPTDFLKTLPFHPDTTVPFHPDKFAKKLLYEMENKFGVSPKSNLQFMNNKGEICIVYTSRYFQPNSHSFGENNIFIGPSFPKRKTNGEFPLGMLKDKKVIYISMGTLLEGIEPFFNTCIDAFSDFEGVVVMAIGDRNDISKIKQAPDHFIIAPYVPQSEVLNEADVFITHGGMNSVHDAIHYNVPFVIIPHDKDQPMIAQRLTELEAAYRLLKDNVNVESLKEAVTEVLLNEKYKHGIRKLNDSFLDCGGSKKAIAVIDSLLNKVNL</sequence>
<dbReference type="RefSeq" id="WP_071719427.1">
    <property type="nucleotide sequence ID" value="NZ_CBCSHB010000032.1"/>
</dbReference>
<evidence type="ECO:0000256" key="2">
    <source>
        <dbReference type="ARBA" id="ARBA00022676"/>
    </source>
</evidence>
<dbReference type="Pfam" id="PF06722">
    <property type="entry name" value="EryCIII-like_C"/>
    <property type="match status" value="1"/>
</dbReference>
<dbReference type="NCBIfam" id="TIGR01426">
    <property type="entry name" value="MGT"/>
    <property type="match status" value="1"/>
</dbReference>
<accession>A0A1J9UHC7</accession>
<dbReference type="InterPro" id="IPR050271">
    <property type="entry name" value="UDP-glycosyltransferase"/>
</dbReference>